<evidence type="ECO:0000259" key="2">
    <source>
        <dbReference type="Pfam" id="PF07811"/>
    </source>
</evidence>
<gene>
    <name evidence="3" type="ORF">GCM10011390_47840</name>
</gene>
<dbReference type="Pfam" id="PF07811">
    <property type="entry name" value="TadE"/>
    <property type="match status" value="1"/>
</dbReference>
<dbReference type="InterPro" id="IPR012495">
    <property type="entry name" value="TadE-like_dom"/>
</dbReference>
<reference evidence="3" key="2">
    <citation type="submission" date="2020-09" db="EMBL/GenBank/DDBJ databases">
        <authorList>
            <person name="Sun Q."/>
            <person name="Zhou Y."/>
        </authorList>
    </citation>
    <scope>NUCLEOTIDE SEQUENCE</scope>
    <source>
        <strain evidence="3">CGMCC 1.15367</strain>
    </source>
</reference>
<evidence type="ECO:0000313" key="3">
    <source>
        <dbReference type="EMBL" id="GGE22863.1"/>
    </source>
</evidence>
<evidence type="ECO:0000313" key="4">
    <source>
        <dbReference type="Proteomes" id="UP000644699"/>
    </source>
</evidence>
<organism evidence="3 4">
    <name type="scientific">Aureimonas endophytica</name>
    <dbReference type="NCBI Taxonomy" id="2027858"/>
    <lineage>
        <taxon>Bacteria</taxon>
        <taxon>Pseudomonadati</taxon>
        <taxon>Pseudomonadota</taxon>
        <taxon>Alphaproteobacteria</taxon>
        <taxon>Hyphomicrobiales</taxon>
        <taxon>Aurantimonadaceae</taxon>
        <taxon>Aureimonas</taxon>
    </lineage>
</organism>
<sequence length="181" mass="19512">MRRLTTFLRERRGAAAIEFAFILPLVLLVYVASQDVALAFSFQRKLDNCAANLADLTAQLTSLSRSEVAKVLDVRYPILAPFDDKRLGARLSVVTLDAAGKSSIAWSIAPAGSILAARTKGSAMDLPKEMVESGETSFIFAETSYRYDYVLGGFGLTGSLDLAATSYARSRGRALPSCTDC</sequence>
<feature type="transmembrane region" description="Helical" evidence="1">
    <location>
        <begin position="12"/>
        <end position="32"/>
    </location>
</feature>
<dbReference type="AlphaFoldDB" id="A0A917A2K6"/>
<keyword evidence="1" id="KW-0812">Transmembrane</keyword>
<dbReference type="RefSeq" id="WP_188913032.1">
    <property type="nucleotide sequence ID" value="NZ_BMIQ01000011.1"/>
</dbReference>
<dbReference type="Proteomes" id="UP000644699">
    <property type="component" value="Unassembled WGS sequence"/>
</dbReference>
<feature type="domain" description="TadE-like" evidence="2">
    <location>
        <begin position="13"/>
        <end position="52"/>
    </location>
</feature>
<comment type="caution">
    <text evidence="3">The sequence shown here is derived from an EMBL/GenBank/DDBJ whole genome shotgun (WGS) entry which is preliminary data.</text>
</comment>
<proteinExistence type="predicted"/>
<keyword evidence="1" id="KW-0472">Membrane</keyword>
<evidence type="ECO:0000256" key="1">
    <source>
        <dbReference type="SAM" id="Phobius"/>
    </source>
</evidence>
<dbReference type="EMBL" id="BMIQ01000011">
    <property type="protein sequence ID" value="GGE22863.1"/>
    <property type="molecule type" value="Genomic_DNA"/>
</dbReference>
<protein>
    <submittedName>
        <fullName evidence="3">Pilus assembly protein</fullName>
    </submittedName>
</protein>
<name>A0A917A2K6_9HYPH</name>
<keyword evidence="4" id="KW-1185">Reference proteome</keyword>
<reference evidence="3" key="1">
    <citation type="journal article" date="2014" name="Int. J. Syst. Evol. Microbiol.">
        <title>Complete genome sequence of Corynebacterium casei LMG S-19264T (=DSM 44701T), isolated from a smear-ripened cheese.</title>
        <authorList>
            <consortium name="US DOE Joint Genome Institute (JGI-PGF)"/>
            <person name="Walter F."/>
            <person name="Albersmeier A."/>
            <person name="Kalinowski J."/>
            <person name="Ruckert C."/>
        </authorList>
    </citation>
    <scope>NUCLEOTIDE SEQUENCE</scope>
    <source>
        <strain evidence="3">CGMCC 1.15367</strain>
    </source>
</reference>
<accession>A0A917A2K6</accession>
<keyword evidence="1" id="KW-1133">Transmembrane helix</keyword>